<dbReference type="Proteomes" id="UP000184221">
    <property type="component" value="Unassembled WGS sequence"/>
</dbReference>
<evidence type="ECO:0000313" key="3">
    <source>
        <dbReference type="Proteomes" id="UP000184221"/>
    </source>
</evidence>
<dbReference type="AlphaFoldDB" id="A0A1M5M754"/>
<evidence type="ECO:0000313" key="2">
    <source>
        <dbReference type="EMBL" id="SHG72593.1"/>
    </source>
</evidence>
<feature type="transmembrane region" description="Helical" evidence="1">
    <location>
        <begin position="12"/>
        <end position="31"/>
    </location>
</feature>
<keyword evidence="1" id="KW-0812">Transmembrane</keyword>
<protein>
    <submittedName>
        <fullName evidence="2">Uncharacterized protein</fullName>
    </submittedName>
</protein>
<dbReference type="EMBL" id="FQXC01000001">
    <property type="protein sequence ID" value="SHG72593.1"/>
    <property type="molecule type" value="Genomic_DNA"/>
</dbReference>
<proteinExistence type="predicted"/>
<keyword evidence="1" id="KW-1133">Transmembrane helix</keyword>
<organism evidence="2 3">
    <name type="scientific">Marivita hallyeonensis</name>
    <dbReference type="NCBI Taxonomy" id="996342"/>
    <lineage>
        <taxon>Bacteria</taxon>
        <taxon>Pseudomonadati</taxon>
        <taxon>Pseudomonadota</taxon>
        <taxon>Alphaproteobacteria</taxon>
        <taxon>Rhodobacterales</taxon>
        <taxon>Roseobacteraceae</taxon>
        <taxon>Marivita</taxon>
    </lineage>
</organism>
<reference evidence="2 3" key="1">
    <citation type="submission" date="2016-11" db="EMBL/GenBank/DDBJ databases">
        <authorList>
            <person name="Jaros S."/>
            <person name="Januszkiewicz K."/>
            <person name="Wedrychowicz H."/>
        </authorList>
    </citation>
    <scope>NUCLEOTIDE SEQUENCE [LARGE SCALE GENOMIC DNA]</scope>
    <source>
        <strain evidence="2 3">DSM 29431</strain>
    </source>
</reference>
<accession>A0A1M5M754</accession>
<keyword evidence="3" id="KW-1185">Reference proteome</keyword>
<gene>
    <name evidence="2" type="ORF">SAMN05443551_0399</name>
</gene>
<feature type="transmembrane region" description="Helical" evidence="1">
    <location>
        <begin position="37"/>
        <end position="62"/>
    </location>
</feature>
<keyword evidence="1" id="KW-0472">Membrane</keyword>
<sequence>MNERQDNMAKLIALLNIIAWSGFWAFGYLALSSGDGGGQTVIAIVLAALGGAAGLWAYFWLIRHSEATGYAKPRNRAVRTEEEEIA</sequence>
<name>A0A1M5M754_9RHOB</name>
<dbReference type="STRING" id="996342.SAMN05443551_0399"/>
<evidence type="ECO:0000256" key="1">
    <source>
        <dbReference type="SAM" id="Phobius"/>
    </source>
</evidence>